<proteinExistence type="inferred from homology"/>
<protein>
    <submittedName>
        <fullName evidence="3">Beta-lactamase family protein</fullName>
    </submittedName>
</protein>
<feature type="domain" description="Beta-lactamase-related" evidence="2">
    <location>
        <begin position="15"/>
        <end position="255"/>
    </location>
</feature>
<dbReference type="PANTHER" id="PTHR22935:SF95">
    <property type="entry name" value="BETA-LACTAMASE-LIKE 1-RELATED"/>
    <property type="match status" value="1"/>
</dbReference>
<dbReference type="SUPFAM" id="SSF56601">
    <property type="entry name" value="beta-lactamase/transpeptidase-like"/>
    <property type="match status" value="1"/>
</dbReference>
<evidence type="ECO:0000256" key="1">
    <source>
        <dbReference type="ARBA" id="ARBA00038473"/>
    </source>
</evidence>
<dbReference type="Gene3D" id="3.40.710.10">
    <property type="entry name" value="DD-peptidase/beta-lactamase superfamily"/>
    <property type="match status" value="1"/>
</dbReference>
<comment type="caution">
    <text evidence="3">The sequence shown here is derived from an EMBL/GenBank/DDBJ whole genome shotgun (WGS) entry which is preliminary data.</text>
</comment>
<sequence length="413" mass="47234">MGLSKGLKATGENLDNYFSALTDLKKFNGVLLAYKNDTLLIEKAYNIYQSPDSSSYVTTEHQFDIHSVAKLMTHYLIVKLNEDEVISKNEPIARFYPDFPNAKRITIEMLLNHSSGLPRELQNLTQKEINLTSDEIVNLAKKEKLLFQPGTDVQYSNVGYELLYNIISKIYKKPFAECVVDEIFKPLNMNQSGSHFFTDENRLQNLAKNHILKDSTLFEVPNILEDEFKTARLYSTVSDLNTFLIQLENEPYKSAMMNKNGIIAKDGGSKGIRAQVYSDLEHEFRFVLLANYDGMPFFKTIEDVAKILKEEAFELPKELNRQSIAVKREILERYVGSYSFADFDGLILKIDIEGDNLVVFQDNEKIATLKAETETIFFENPKATESFEFVKNESGSYNALMGWKGITVEGERE</sequence>
<dbReference type="RefSeq" id="WP_240100131.1">
    <property type="nucleotide sequence ID" value="NZ_JAJSON010000025.1"/>
</dbReference>
<dbReference type="AlphaFoldDB" id="A0A9X1UZ33"/>
<evidence type="ECO:0000313" key="4">
    <source>
        <dbReference type="Proteomes" id="UP001139344"/>
    </source>
</evidence>
<dbReference type="InterPro" id="IPR051478">
    <property type="entry name" value="Beta-lactamase-like_AB/R"/>
</dbReference>
<evidence type="ECO:0000313" key="3">
    <source>
        <dbReference type="EMBL" id="MCG9972775.1"/>
    </source>
</evidence>
<dbReference type="Pfam" id="PF00144">
    <property type="entry name" value="Beta-lactamase"/>
    <property type="match status" value="1"/>
</dbReference>
<name>A0A9X1UZ33_9FLAO</name>
<dbReference type="InterPro" id="IPR001466">
    <property type="entry name" value="Beta-lactam-related"/>
</dbReference>
<evidence type="ECO:0000259" key="2">
    <source>
        <dbReference type="Pfam" id="PF00144"/>
    </source>
</evidence>
<reference evidence="3" key="1">
    <citation type="submission" date="2021-12" db="EMBL/GenBank/DDBJ databases">
        <title>Description of Gramella crocea sp. nov., a new bacterium isolated from activated sludge.</title>
        <authorList>
            <person name="Zhang X."/>
        </authorList>
    </citation>
    <scope>NUCLEOTIDE SEQUENCE</scope>
    <source>
        <strain evidence="3">YB25</strain>
    </source>
</reference>
<comment type="similarity">
    <text evidence="1">Belongs to the beta-lactamase family.</text>
</comment>
<dbReference type="PANTHER" id="PTHR22935">
    <property type="entry name" value="PENICILLIN-BINDING PROTEIN"/>
    <property type="match status" value="1"/>
</dbReference>
<keyword evidence="4" id="KW-1185">Reference proteome</keyword>
<dbReference type="EMBL" id="JAJSON010000025">
    <property type="protein sequence ID" value="MCG9972775.1"/>
    <property type="molecule type" value="Genomic_DNA"/>
</dbReference>
<organism evidence="3 4">
    <name type="scientific">Christiangramia crocea</name>
    <dbReference type="NCBI Taxonomy" id="2904124"/>
    <lineage>
        <taxon>Bacteria</taxon>
        <taxon>Pseudomonadati</taxon>
        <taxon>Bacteroidota</taxon>
        <taxon>Flavobacteriia</taxon>
        <taxon>Flavobacteriales</taxon>
        <taxon>Flavobacteriaceae</taxon>
        <taxon>Christiangramia</taxon>
    </lineage>
</organism>
<gene>
    <name evidence="3" type="ORF">LU635_14085</name>
</gene>
<dbReference type="Proteomes" id="UP001139344">
    <property type="component" value="Unassembled WGS sequence"/>
</dbReference>
<dbReference type="InterPro" id="IPR012338">
    <property type="entry name" value="Beta-lactam/transpept-like"/>
</dbReference>
<accession>A0A9X1UZ33</accession>